<keyword evidence="5" id="KW-1185">Reference proteome</keyword>
<accession>A0A4P7BK52</accession>
<dbReference type="EMBL" id="BMWW01000002">
    <property type="protein sequence ID" value="GGY85440.1"/>
    <property type="molecule type" value="Genomic_DNA"/>
</dbReference>
<dbReference type="Pfam" id="PF13163">
    <property type="entry name" value="DUF3999"/>
    <property type="match status" value="1"/>
</dbReference>
<proteinExistence type="predicted"/>
<dbReference type="EMBL" id="CP038026">
    <property type="protein sequence ID" value="QBQ38830.1"/>
    <property type="molecule type" value="Genomic_DNA"/>
</dbReference>
<organism evidence="3 6">
    <name type="scientific">Pseudoduganella plicata</name>
    <dbReference type="NCBI Taxonomy" id="321984"/>
    <lineage>
        <taxon>Bacteria</taxon>
        <taxon>Pseudomonadati</taxon>
        <taxon>Pseudomonadota</taxon>
        <taxon>Betaproteobacteria</taxon>
        <taxon>Burkholderiales</taxon>
        <taxon>Oxalobacteraceae</taxon>
        <taxon>Telluria group</taxon>
        <taxon>Pseudoduganella</taxon>
    </lineage>
</organism>
<dbReference type="InterPro" id="IPR025060">
    <property type="entry name" value="DUF3999"/>
</dbReference>
<keyword evidence="1" id="KW-0472">Membrane</keyword>
<name>A0A4P7BK52_9BURK</name>
<dbReference type="RefSeq" id="WP_134387526.1">
    <property type="nucleotide sequence ID" value="NZ_BMWW01000002.1"/>
</dbReference>
<feature type="transmembrane region" description="Helical" evidence="1">
    <location>
        <begin position="438"/>
        <end position="459"/>
    </location>
</feature>
<reference evidence="4 5" key="2">
    <citation type="submission" date="2019-03" db="EMBL/GenBank/DDBJ databases">
        <title>Draft Genome Sequences of Six Type Strains of the Genus Massilia.</title>
        <authorList>
            <person name="Miess H."/>
            <person name="Frediansyhah A."/>
            <person name="Gross H."/>
        </authorList>
    </citation>
    <scope>NUCLEOTIDE SEQUENCE [LARGE SCALE GENOMIC DNA]</scope>
    <source>
        <strain evidence="4 5">DSM 17505</strain>
    </source>
</reference>
<evidence type="ECO:0000313" key="3">
    <source>
        <dbReference type="EMBL" id="GGY85440.1"/>
    </source>
</evidence>
<evidence type="ECO:0000256" key="1">
    <source>
        <dbReference type="SAM" id="Phobius"/>
    </source>
</evidence>
<feature type="chain" id="PRO_5044606944" evidence="2">
    <location>
        <begin position="23"/>
        <end position="467"/>
    </location>
</feature>
<evidence type="ECO:0000313" key="5">
    <source>
        <dbReference type="Proteomes" id="UP000294359"/>
    </source>
</evidence>
<dbReference type="AlphaFoldDB" id="A0A4P7BK52"/>
<dbReference type="Proteomes" id="UP000619512">
    <property type="component" value="Unassembled WGS sequence"/>
</dbReference>
<sequence>MMKYLVPAGLALAAGAPLWAHADSAADYAYRQALSTSGREAVVQYRLPASVYLHSRSAQLDDLRVFDSRGTVLPFALRAPAEESQASRQTVPVRVFPVFGEPAAGGATAIDIRRTADGALVSVGTHAAPRQDAALSALVLDMRADPAAQGTFDMLRFTLPAGTPRYDALVSVETSDDLKTWREIAQSHVSWMVSGDGAALAADRVEFEPRAFRYARIRWLEGRPLQFAGVTAEAVRYTGQVAPLETLVLPARPGRNPGEWMYLSSVAIPVQRIGLQIGERNVSLPVELGRYTELPAVKGRRGTTWQFSPSLQATFYRIEQGGRERRSGDLSIEPTHQPHWVIRPLAPTDSKPELRLGWAPATLVFLANGHGPYTLAYGRDKAQAASRDIAQVAPGLSPAEVSKAELVTAGPEQATPAAAGAQASSAEEAAASSRYRKAALWAALLAGLGVLGAMAWQLYRQMKTSSQ</sequence>
<reference evidence="3" key="3">
    <citation type="submission" date="2022-12" db="EMBL/GenBank/DDBJ databases">
        <authorList>
            <person name="Sun Q."/>
            <person name="Kim S."/>
        </authorList>
    </citation>
    <scope>NUCLEOTIDE SEQUENCE</scope>
    <source>
        <strain evidence="3">KCTC 12344</strain>
    </source>
</reference>
<keyword evidence="1" id="KW-1133">Transmembrane helix</keyword>
<evidence type="ECO:0000313" key="6">
    <source>
        <dbReference type="Proteomes" id="UP000619512"/>
    </source>
</evidence>
<evidence type="ECO:0000313" key="4">
    <source>
        <dbReference type="EMBL" id="QBQ38830.1"/>
    </source>
</evidence>
<keyword evidence="2" id="KW-0732">Signal</keyword>
<reference evidence="3" key="1">
    <citation type="journal article" date="2014" name="Int. J. Syst. Evol. Microbiol.">
        <title>Complete genome sequence of Corynebacterium casei LMG S-19264T (=DSM 44701T), isolated from a smear-ripened cheese.</title>
        <authorList>
            <consortium name="US DOE Joint Genome Institute (JGI-PGF)"/>
            <person name="Walter F."/>
            <person name="Albersmeier A."/>
            <person name="Kalinowski J."/>
            <person name="Ruckert C."/>
        </authorList>
    </citation>
    <scope>NUCLEOTIDE SEQUENCE</scope>
    <source>
        <strain evidence="3">KCTC 12344</strain>
    </source>
</reference>
<evidence type="ECO:0000256" key="2">
    <source>
        <dbReference type="SAM" id="SignalP"/>
    </source>
</evidence>
<protein>
    <submittedName>
        <fullName evidence="4">DUF3999 family protein</fullName>
    </submittedName>
</protein>
<dbReference type="OrthoDB" id="5405606at2"/>
<dbReference type="Proteomes" id="UP000294359">
    <property type="component" value="Chromosome"/>
</dbReference>
<keyword evidence="1" id="KW-0812">Transmembrane</keyword>
<gene>
    <name evidence="4" type="ORF">E1742_23700</name>
    <name evidence="3" type="ORF">GCM10007388_18410</name>
</gene>
<feature type="signal peptide" evidence="2">
    <location>
        <begin position="1"/>
        <end position="22"/>
    </location>
</feature>